<evidence type="ECO:0000256" key="2">
    <source>
        <dbReference type="ARBA" id="ARBA00012438"/>
    </source>
</evidence>
<keyword evidence="10" id="KW-0812">Transmembrane</keyword>
<keyword evidence="7" id="KW-0067">ATP-binding</keyword>
<feature type="transmembrane region" description="Helical" evidence="10">
    <location>
        <begin position="194"/>
        <end position="216"/>
    </location>
</feature>
<dbReference type="Proteomes" id="UP000468928">
    <property type="component" value="Unassembled WGS sequence"/>
</dbReference>
<evidence type="ECO:0000259" key="11">
    <source>
        <dbReference type="SMART" id="SM00387"/>
    </source>
</evidence>
<evidence type="ECO:0000256" key="3">
    <source>
        <dbReference type="ARBA" id="ARBA00022553"/>
    </source>
</evidence>
<dbReference type="InterPro" id="IPR036890">
    <property type="entry name" value="HATPase_C_sf"/>
</dbReference>
<dbReference type="SUPFAM" id="SSF55874">
    <property type="entry name" value="ATPase domain of HSP90 chaperone/DNA topoisomerase II/histidine kinase"/>
    <property type="match status" value="1"/>
</dbReference>
<evidence type="ECO:0000256" key="9">
    <source>
        <dbReference type="SAM" id="Coils"/>
    </source>
</evidence>
<keyword evidence="10" id="KW-1133">Transmembrane helix</keyword>
<keyword evidence="9" id="KW-0175">Coiled coil</keyword>
<protein>
    <recommendedName>
        <fullName evidence="2">histidine kinase</fullName>
        <ecNumber evidence="2">2.7.13.3</ecNumber>
    </recommendedName>
</protein>
<evidence type="ECO:0000313" key="13">
    <source>
        <dbReference type="Proteomes" id="UP000468928"/>
    </source>
</evidence>
<feature type="transmembrane region" description="Helical" evidence="10">
    <location>
        <begin position="228"/>
        <end position="247"/>
    </location>
</feature>
<dbReference type="EMBL" id="JAAGUZ010000047">
    <property type="protein sequence ID" value="NEW46284.1"/>
    <property type="molecule type" value="Genomic_DNA"/>
</dbReference>
<evidence type="ECO:0000256" key="5">
    <source>
        <dbReference type="ARBA" id="ARBA00022741"/>
    </source>
</evidence>
<keyword evidence="8" id="KW-0902">Two-component regulatory system</keyword>
<dbReference type="GO" id="GO:0000155">
    <property type="term" value="F:phosphorelay sensor kinase activity"/>
    <property type="evidence" value="ECO:0007669"/>
    <property type="project" value="InterPro"/>
</dbReference>
<dbReference type="GO" id="GO:0046983">
    <property type="term" value="F:protein dimerization activity"/>
    <property type="evidence" value="ECO:0007669"/>
    <property type="project" value="InterPro"/>
</dbReference>
<evidence type="ECO:0000256" key="10">
    <source>
        <dbReference type="SAM" id="Phobius"/>
    </source>
</evidence>
<keyword evidence="6 12" id="KW-0418">Kinase</keyword>
<evidence type="ECO:0000313" key="12">
    <source>
        <dbReference type="EMBL" id="NEW46284.1"/>
    </source>
</evidence>
<dbReference type="Pfam" id="PF02518">
    <property type="entry name" value="HATPase_c"/>
    <property type="match status" value="1"/>
</dbReference>
<evidence type="ECO:0000256" key="1">
    <source>
        <dbReference type="ARBA" id="ARBA00000085"/>
    </source>
</evidence>
<dbReference type="Pfam" id="PF07730">
    <property type="entry name" value="HisKA_3"/>
    <property type="match status" value="1"/>
</dbReference>
<organism evidence="12 13">
    <name type="scientific">Nocardia cyriacigeorgica</name>
    <dbReference type="NCBI Taxonomy" id="135487"/>
    <lineage>
        <taxon>Bacteria</taxon>
        <taxon>Bacillati</taxon>
        <taxon>Actinomycetota</taxon>
        <taxon>Actinomycetes</taxon>
        <taxon>Mycobacteriales</taxon>
        <taxon>Nocardiaceae</taxon>
        <taxon>Nocardia</taxon>
    </lineage>
</organism>
<reference evidence="12 13" key="1">
    <citation type="submission" date="2020-01" db="EMBL/GenBank/DDBJ databases">
        <title>Genetics and antimicrobial susceptibilities of Nocardia species isolated from the soil; a comparison with species isolated from humans.</title>
        <authorList>
            <person name="Carrasco G."/>
            <person name="Monzon S."/>
            <person name="Sansegundo M."/>
            <person name="Garcia E."/>
            <person name="Garrido N."/>
            <person name="Medina M.J."/>
            <person name="Villalon P."/>
            <person name="Ramirez-Arocha A.C."/>
            <person name="Jimenez P."/>
            <person name="Cuesta I."/>
            <person name="Valdezate S."/>
        </authorList>
    </citation>
    <scope>NUCLEOTIDE SEQUENCE [LARGE SCALE GENOMIC DNA]</scope>
    <source>
        <strain evidence="12 13">CNM20110639</strain>
    </source>
</reference>
<dbReference type="Gene3D" id="3.30.565.10">
    <property type="entry name" value="Histidine kinase-like ATPase, C-terminal domain"/>
    <property type="match status" value="1"/>
</dbReference>
<dbReference type="GO" id="GO:0005524">
    <property type="term" value="F:ATP binding"/>
    <property type="evidence" value="ECO:0007669"/>
    <property type="project" value="UniProtKB-KW"/>
</dbReference>
<dbReference type="SMART" id="SM00387">
    <property type="entry name" value="HATPase_c"/>
    <property type="match status" value="1"/>
</dbReference>
<feature type="coiled-coil region" evidence="9">
    <location>
        <begin position="392"/>
        <end position="449"/>
    </location>
</feature>
<feature type="transmembrane region" description="Helical" evidence="10">
    <location>
        <begin position="146"/>
        <end position="166"/>
    </location>
</feature>
<keyword evidence="10" id="KW-0472">Membrane</keyword>
<keyword evidence="3" id="KW-0597">Phosphoprotein</keyword>
<keyword evidence="4" id="KW-0808">Transferase</keyword>
<sequence>MSRRALVTMVVATLALVAAVVLAVDWSESAVHDPARALLLGPRESFVAAQGPNPPVFGVVELVLFLCAGLSFVISGTLAWRARPDVQAGALIAVAGLLWLSGGIRRSSDPALFTAGALLTNLYLPVLIHMVLGFPSGRLRYRWERWFVGGAWLLATVGVACEWLFFDPRLSESTYPSTSVNLLLIRDIPALAEAIQIGAGAIALVMGATLLGVIGYRWRTGSPAFRAGFTPLALACLLSAALTIWILVAAAEFPDSQEGWVHSLRDLRYPTTALLPIAVVWGLVRYRLAKAAISDAMVEIGNAPVEESFVGALRRALHDPTLVLWTYEPERGVYVDEDGGTQTLPSGSGPRAATVLERDGVPLGALVYDETLRSQPELLDAVRGAAGLALEHARLQQELRAQLVEVRRSRERIVTAGDTQRRRLERDLHDGAQQRLVAAELLLRRAQRAPDGERLRALLSDGATELATALIELRELARGVYPPVLADRGIAAALNSLAERAPLPVEIHDGLRTRPPAGIELAAYFIAAEAVANSCKYAGAGLVAIELHCDGDALSLEIADDGIGGAVITPGGGLSGLSDRIAALGGTLTVDSPVGGGTRLTAVLPFTPDAAAS</sequence>
<evidence type="ECO:0000256" key="8">
    <source>
        <dbReference type="ARBA" id="ARBA00023012"/>
    </source>
</evidence>
<accession>A0A6P1DAM3</accession>
<dbReference type="PANTHER" id="PTHR24421:SF10">
    <property type="entry name" value="NITRATE_NITRITE SENSOR PROTEIN NARQ"/>
    <property type="match status" value="1"/>
</dbReference>
<evidence type="ECO:0000256" key="7">
    <source>
        <dbReference type="ARBA" id="ARBA00022840"/>
    </source>
</evidence>
<dbReference type="CDD" id="cd16917">
    <property type="entry name" value="HATPase_UhpB-NarQ-NarX-like"/>
    <property type="match status" value="1"/>
</dbReference>
<dbReference type="InterPro" id="IPR050482">
    <property type="entry name" value="Sensor_HK_TwoCompSys"/>
</dbReference>
<dbReference type="PANTHER" id="PTHR24421">
    <property type="entry name" value="NITRATE/NITRITE SENSOR PROTEIN NARX-RELATED"/>
    <property type="match status" value="1"/>
</dbReference>
<dbReference type="RefSeq" id="WP_163825933.1">
    <property type="nucleotide sequence ID" value="NZ_JAAGUY010000019.1"/>
</dbReference>
<feature type="domain" description="Histidine kinase/HSP90-like ATPase" evidence="11">
    <location>
        <begin position="518"/>
        <end position="608"/>
    </location>
</feature>
<dbReference type="InterPro" id="IPR003594">
    <property type="entry name" value="HATPase_dom"/>
</dbReference>
<keyword evidence="5" id="KW-0547">Nucleotide-binding</keyword>
<evidence type="ECO:0000256" key="6">
    <source>
        <dbReference type="ARBA" id="ARBA00022777"/>
    </source>
</evidence>
<name>A0A6P1DAM3_9NOCA</name>
<evidence type="ECO:0000256" key="4">
    <source>
        <dbReference type="ARBA" id="ARBA00022679"/>
    </source>
</evidence>
<dbReference type="EC" id="2.7.13.3" evidence="2"/>
<comment type="catalytic activity">
    <reaction evidence="1">
        <text>ATP + protein L-histidine = ADP + protein N-phospho-L-histidine.</text>
        <dbReference type="EC" id="2.7.13.3"/>
    </reaction>
</comment>
<comment type="caution">
    <text evidence="12">The sequence shown here is derived from an EMBL/GenBank/DDBJ whole genome shotgun (WGS) entry which is preliminary data.</text>
</comment>
<dbReference type="InterPro" id="IPR011712">
    <property type="entry name" value="Sig_transdc_His_kin_sub3_dim/P"/>
</dbReference>
<gene>
    <name evidence="12" type="ORF">GV789_17765</name>
</gene>
<proteinExistence type="predicted"/>
<dbReference type="AlphaFoldDB" id="A0A6P1DAM3"/>
<feature type="transmembrane region" description="Helical" evidence="10">
    <location>
        <begin position="86"/>
        <end position="104"/>
    </location>
</feature>
<feature type="transmembrane region" description="Helical" evidence="10">
    <location>
        <begin position="56"/>
        <end position="74"/>
    </location>
</feature>
<dbReference type="GO" id="GO:0016020">
    <property type="term" value="C:membrane"/>
    <property type="evidence" value="ECO:0007669"/>
    <property type="project" value="InterPro"/>
</dbReference>
<feature type="transmembrane region" description="Helical" evidence="10">
    <location>
        <begin position="110"/>
        <end position="134"/>
    </location>
</feature>